<organism evidence="13 14">
    <name type="scientific">Pyrinomonas methylaliphatogenes</name>
    <dbReference type="NCBI Taxonomy" id="454194"/>
    <lineage>
        <taxon>Bacteria</taxon>
        <taxon>Pseudomonadati</taxon>
        <taxon>Acidobacteriota</taxon>
        <taxon>Blastocatellia</taxon>
        <taxon>Blastocatellales</taxon>
        <taxon>Pyrinomonadaceae</taxon>
        <taxon>Pyrinomonas</taxon>
    </lineage>
</organism>
<dbReference type="HAMAP" id="MF_00244">
    <property type="entry name" value="NaMN_adenylyltr"/>
    <property type="match status" value="1"/>
</dbReference>
<evidence type="ECO:0000256" key="11">
    <source>
        <dbReference type="HAMAP-Rule" id="MF_00244"/>
    </source>
</evidence>
<keyword evidence="14" id="KW-1185">Reference proteome</keyword>
<evidence type="ECO:0000256" key="1">
    <source>
        <dbReference type="ARBA" id="ARBA00002324"/>
    </source>
</evidence>
<dbReference type="GO" id="GO:0009435">
    <property type="term" value="P:NAD+ biosynthetic process"/>
    <property type="evidence" value="ECO:0007669"/>
    <property type="project" value="UniProtKB-UniRule"/>
</dbReference>
<evidence type="ECO:0000256" key="5">
    <source>
        <dbReference type="ARBA" id="ARBA00022679"/>
    </source>
</evidence>
<gene>
    <name evidence="11" type="primary">nadD</name>
    <name evidence="13" type="ORF">PYK22_02159</name>
</gene>
<dbReference type="PANTHER" id="PTHR39321">
    <property type="entry name" value="NICOTINATE-NUCLEOTIDE ADENYLYLTRANSFERASE-RELATED"/>
    <property type="match status" value="1"/>
</dbReference>
<evidence type="ECO:0000313" key="13">
    <source>
        <dbReference type="EMBL" id="CDM66147.1"/>
    </source>
</evidence>
<evidence type="ECO:0000313" key="14">
    <source>
        <dbReference type="Proteomes" id="UP000031518"/>
    </source>
</evidence>
<dbReference type="InterPro" id="IPR004821">
    <property type="entry name" value="Cyt_trans-like"/>
</dbReference>
<dbReference type="InterPro" id="IPR014729">
    <property type="entry name" value="Rossmann-like_a/b/a_fold"/>
</dbReference>
<evidence type="ECO:0000256" key="4">
    <source>
        <dbReference type="ARBA" id="ARBA00022642"/>
    </source>
</evidence>
<keyword evidence="6 11" id="KW-0548">Nucleotidyltransferase</keyword>
<accession>A0A0B6WZL4</accession>
<dbReference type="Proteomes" id="UP000031518">
    <property type="component" value="Unassembled WGS sequence"/>
</dbReference>
<evidence type="ECO:0000256" key="3">
    <source>
        <dbReference type="ARBA" id="ARBA00009014"/>
    </source>
</evidence>
<protein>
    <recommendedName>
        <fullName evidence="11">Probable nicotinate-nucleotide adenylyltransferase</fullName>
        <ecNumber evidence="11">2.7.7.18</ecNumber>
    </recommendedName>
    <alternativeName>
        <fullName evidence="11">Deamido-NAD(+) diphosphorylase</fullName>
    </alternativeName>
    <alternativeName>
        <fullName evidence="11">Deamido-NAD(+) pyrophosphorylase</fullName>
    </alternativeName>
    <alternativeName>
        <fullName evidence="11">Nicotinate mononucleotide adenylyltransferase</fullName>
        <shortName evidence="11">NaMN adenylyltransferase</shortName>
    </alternativeName>
</protein>
<keyword evidence="8 11" id="KW-0067">ATP-binding</keyword>
<evidence type="ECO:0000256" key="6">
    <source>
        <dbReference type="ARBA" id="ARBA00022695"/>
    </source>
</evidence>
<dbReference type="UniPathway" id="UPA00253">
    <property type="reaction ID" value="UER00332"/>
</dbReference>
<evidence type="ECO:0000259" key="12">
    <source>
        <dbReference type="Pfam" id="PF01467"/>
    </source>
</evidence>
<dbReference type="Gene3D" id="3.40.50.620">
    <property type="entry name" value="HUPs"/>
    <property type="match status" value="1"/>
</dbReference>
<comment type="similarity">
    <text evidence="3 11">Belongs to the NadD family.</text>
</comment>
<dbReference type="Pfam" id="PF01467">
    <property type="entry name" value="CTP_transf_like"/>
    <property type="match status" value="1"/>
</dbReference>
<keyword evidence="9 11" id="KW-0520">NAD</keyword>
<evidence type="ECO:0000256" key="10">
    <source>
        <dbReference type="ARBA" id="ARBA00048721"/>
    </source>
</evidence>
<dbReference type="AlphaFoldDB" id="A0A0B6WZL4"/>
<dbReference type="OrthoDB" id="5295945at2"/>
<reference evidence="13 14" key="1">
    <citation type="submission" date="2013-12" db="EMBL/GenBank/DDBJ databases">
        <authorList>
            <person name="Stott M."/>
        </authorList>
    </citation>
    <scope>NUCLEOTIDE SEQUENCE [LARGE SCALE GENOMIC DNA]</scope>
    <source>
        <strain evidence="13 14">K22</strain>
    </source>
</reference>
<feature type="domain" description="Cytidyltransferase-like" evidence="12">
    <location>
        <begin position="6"/>
        <end position="192"/>
    </location>
</feature>
<name>A0A0B6WZL4_9BACT</name>
<dbReference type="InterPro" id="IPR005248">
    <property type="entry name" value="NadD/NMNAT"/>
</dbReference>
<reference evidence="13 14" key="2">
    <citation type="submission" date="2015-01" db="EMBL/GenBank/DDBJ databases">
        <title>Complete genome sequence of Pyrinomonas methylaliphatogenes type strain K22T.</title>
        <authorList>
            <person name="Lee K.C.Y."/>
            <person name="Power J.F."/>
            <person name="Dunfield P.F."/>
            <person name="Morgan X.C."/>
            <person name="Huttenhower C."/>
            <person name="Stott M.B."/>
        </authorList>
    </citation>
    <scope>NUCLEOTIDE SEQUENCE [LARGE SCALE GENOMIC DNA]</scope>
    <source>
        <strain evidence="13 14">K22</strain>
    </source>
</reference>
<evidence type="ECO:0000256" key="8">
    <source>
        <dbReference type="ARBA" id="ARBA00022840"/>
    </source>
</evidence>
<comment type="function">
    <text evidence="1 11">Catalyzes the reversible adenylation of nicotinate mononucleotide (NaMN) to nicotinic acid adenine dinucleotide (NaAD).</text>
</comment>
<evidence type="ECO:0000256" key="7">
    <source>
        <dbReference type="ARBA" id="ARBA00022741"/>
    </source>
</evidence>
<dbReference type="STRING" id="454194.PYK22_02159"/>
<comment type="catalytic activity">
    <reaction evidence="10 11">
        <text>nicotinate beta-D-ribonucleotide + ATP + H(+) = deamido-NAD(+) + diphosphate</text>
        <dbReference type="Rhea" id="RHEA:22860"/>
        <dbReference type="ChEBI" id="CHEBI:15378"/>
        <dbReference type="ChEBI" id="CHEBI:30616"/>
        <dbReference type="ChEBI" id="CHEBI:33019"/>
        <dbReference type="ChEBI" id="CHEBI:57502"/>
        <dbReference type="ChEBI" id="CHEBI:58437"/>
        <dbReference type="EC" id="2.7.7.18"/>
    </reaction>
</comment>
<dbReference type="NCBIfam" id="TIGR00482">
    <property type="entry name" value="nicotinate (nicotinamide) nucleotide adenylyltransferase"/>
    <property type="match status" value="1"/>
</dbReference>
<keyword evidence="4 11" id="KW-0662">Pyridine nucleotide biosynthesis</keyword>
<dbReference type="CDD" id="cd02165">
    <property type="entry name" value="NMNAT"/>
    <property type="match status" value="1"/>
</dbReference>
<dbReference type="EMBL" id="CBXV010000007">
    <property type="protein sequence ID" value="CDM66147.1"/>
    <property type="molecule type" value="Genomic_DNA"/>
</dbReference>
<evidence type="ECO:0000256" key="9">
    <source>
        <dbReference type="ARBA" id="ARBA00023027"/>
    </source>
</evidence>
<dbReference type="GO" id="GO:0004515">
    <property type="term" value="F:nicotinate-nucleotide adenylyltransferase activity"/>
    <property type="evidence" value="ECO:0007669"/>
    <property type="project" value="UniProtKB-UniRule"/>
</dbReference>
<dbReference type="NCBIfam" id="TIGR00125">
    <property type="entry name" value="cyt_tran_rel"/>
    <property type="match status" value="1"/>
</dbReference>
<dbReference type="EC" id="2.7.7.18" evidence="11"/>
<proteinExistence type="inferred from homology"/>
<dbReference type="RefSeq" id="WP_060635565.1">
    <property type="nucleotide sequence ID" value="NZ_CBXV010000007.1"/>
</dbReference>
<comment type="pathway">
    <text evidence="2 11">Cofactor biosynthesis; NAD(+) biosynthesis; deamido-NAD(+) from nicotinate D-ribonucleotide: step 1/1.</text>
</comment>
<dbReference type="SUPFAM" id="SSF52374">
    <property type="entry name" value="Nucleotidylyl transferase"/>
    <property type="match status" value="1"/>
</dbReference>
<evidence type="ECO:0000256" key="2">
    <source>
        <dbReference type="ARBA" id="ARBA00005019"/>
    </source>
</evidence>
<dbReference type="NCBIfam" id="NF000840">
    <property type="entry name" value="PRK00071.1-3"/>
    <property type="match status" value="1"/>
</dbReference>
<keyword evidence="5 11" id="KW-0808">Transferase</keyword>
<dbReference type="PANTHER" id="PTHR39321:SF3">
    <property type="entry name" value="PHOSPHOPANTETHEINE ADENYLYLTRANSFERASE"/>
    <property type="match status" value="1"/>
</dbReference>
<keyword evidence="7 11" id="KW-0547">Nucleotide-binding</keyword>
<dbReference type="GO" id="GO:0005524">
    <property type="term" value="F:ATP binding"/>
    <property type="evidence" value="ECO:0007669"/>
    <property type="project" value="UniProtKB-KW"/>
</dbReference>
<sequence>MRRVALYGGTFDPVHNGHIAVARALISFFAFDAVSFIPAYVAPHKRAAEVASAFHRFAMLALATQDEERFRLSTVELEAPERPYTVDTLTRLRAKFNDSTRLFFIMGADSWEEIKTWRDWEQVLTMTDHIVVARPGHTLRTDHVTPAIRARIVDLCGAKADEARRTLGASEEGRIFLTDVVTVDVSATQVRRAASEGRELRSLVPAPVAEYIRKHGLYSNRLKGE</sequence>